<dbReference type="RefSeq" id="XP_016236908.1">
    <property type="nucleotide sequence ID" value="XM_016378231.1"/>
</dbReference>
<dbReference type="Proteomes" id="UP000053328">
    <property type="component" value="Unassembled WGS sequence"/>
</dbReference>
<feature type="region of interest" description="Disordered" evidence="2">
    <location>
        <begin position="495"/>
        <end position="532"/>
    </location>
</feature>
<evidence type="ECO:0000256" key="2">
    <source>
        <dbReference type="SAM" id="MobiDB-lite"/>
    </source>
</evidence>
<name>A0A0D1ZVD9_9EURO</name>
<feature type="compositionally biased region" description="Basic and acidic residues" evidence="2">
    <location>
        <begin position="506"/>
        <end position="532"/>
    </location>
</feature>
<feature type="region of interest" description="Disordered" evidence="2">
    <location>
        <begin position="182"/>
        <end position="301"/>
    </location>
</feature>
<organism evidence="3 4">
    <name type="scientific">Exophiala spinifera</name>
    <dbReference type="NCBI Taxonomy" id="91928"/>
    <lineage>
        <taxon>Eukaryota</taxon>
        <taxon>Fungi</taxon>
        <taxon>Dikarya</taxon>
        <taxon>Ascomycota</taxon>
        <taxon>Pezizomycotina</taxon>
        <taxon>Eurotiomycetes</taxon>
        <taxon>Chaetothyriomycetidae</taxon>
        <taxon>Chaetothyriales</taxon>
        <taxon>Herpotrichiellaceae</taxon>
        <taxon>Exophiala</taxon>
    </lineage>
</organism>
<evidence type="ECO:0000256" key="1">
    <source>
        <dbReference type="SAM" id="Coils"/>
    </source>
</evidence>
<evidence type="ECO:0000313" key="3">
    <source>
        <dbReference type="EMBL" id="KIW16692.1"/>
    </source>
</evidence>
<protein>
    <submittedName>
        <fullName evidence="3">Uncharacterized protein</fullName>
    </submittedName>
</protein>
<keyword evidence="1" id="KW-0175">Coiled coil</keyword>
<sequence length="532" mass="59390">MLHLLSAAVQPFKRLPEAIKYPLVRVGTATISIILKAAKPTDDDKNVEKVSTPCLRLPYIKTVSGSLTAELSHFLLSEGRQPQVVKYDCTVKEVRPPIKALTESKTPLEPTTPMTHRQAPWQQHRTLFPCEVIGSTRNNSAQSQTYTAAAEPIRQNTTSAFGVPPPAVVATVPGHLQRVDIEDDSQYDSQSETGTTVHYNIDEHGRSTSYDSIDVNNTSTSVHLPYASSHLPRVHRTRTRTGAVRGSAPKAHLATSHRGFESTSSGDTDGVERVFSSSNTESTSSSTTPLDGNPFAFPQPDPDLEPFPDFYQCQLAVKEQEVEGLREELDQVTAAAQAVIATVQREKSRLEQETHNARLALQTMSMQFQEVDGQCQALERENMELRRYVQAVDQRRLESEDARRNMAIHIQTLENITRALEDGKTALRSRNSYLEAINNELQGRVNLSGASQQLNAALLAQMTEEKNVDVAELRGQVTSLTEQLDKVNEEKWDYFSEKNDAEDERDSERAAKEEAQRELREVRDELRSLQGN</sequence>
<dbReference type="Gene3D" id="1.20.5.1160">
    <property type="entry name" value="Vasodilator-stimulated phosphoprotein"/>
    <property type="match status" value="1"/>
</dbReference>
<gene>
    <name evidence="3" type="ORF">PV08_03880</name>
</gene>
<evidence type="ECO:0000313" key="4">
    <source>
        <dbReference type="Proteomes" id="UP000053328"/>
    </source>
</evidence>
<reference evidence="3 4" key="1">
    <citation type="submission" date="2015-01" db="EMBL/GenBank/DDBJ databases">
        <title>The Genome Sequence of Exophiala spinifera CBS89968.</title>
        <authorList>
            <consortium name="The Broad Institute Genomics Platform"/>
            <person name="Cuomo C."/>
            <person name="de Hoog S."/>
            <person name="Gorbushina A."/>
            <person name="Stielow B."/>
            <person name="Teixiera M."/>
            <person name="Abouelleil A."/>
            <person name="Chapman S.B."/>
            <person name="Priest M."/>
            <person name="Young S.K."/>
            <person name="Wortman J."/>
            <person name="Nusbaum C."/>
            <person name="Birren B."/>
        </authorList>
    </citation>
    <scope>NUCLEOTIDE SEQUENCE [LARGE SCALE GENOMIC DNA]</scope>
    <source>
        <strain evidence="3 4">CBS 89968</strain>
    </source>
</reference>
<accession>A0A0D1ZVD9</accession>
<dbReference type="VEuPathDB" id="FungiDB:PV08_03880"/>
<dbReference type="OrthoDB" id="10419140at2759"/>
<proteinExistence type="predicted"/>
<dbReference type="HOGENOM" id="CLU_537514_0_0_1"/>
<feature type="compositionally biased region" description="Polar residues" evidence="2">
    <location>
        <begin position="207"/>
        <end position="222"/>
    </location>
</feature>
<dbReference type="GeneID" id="27330963"/>
<feature type="compositionally biased region" description="Low complexity" evidence="2">
    <location>
        <begin position="276"/>
        <end position="288"/>
    </location>
</feature>
<feature type="coiled-coil region" evidence="1">
    <location>
        <begin position="315"/>
        <end position="395"/>
    </location>
</feature>
<feature type="compositionally biased region" description="Polar residues" evidence="2">
    <location>
        <begin position="187"/>
        <end position="198"/>
    </location>
</feature>
<dbReference type="EMBL" id="KN847494">
    <property type="protein sequence ID" value="KIW16692.1"/>
    <property type="molecule type" value="Genomic_DNA"/>
</dbReference>
<dbReference type="AlphaFoldDB" id="A0A0D1ZVD9"/>
<keyword evidence="4" id="KW-1185">Reference proteome</keyword>